<keyword evidence="2" id="KW-0732">Signal</keyword>
<proteinExistence type="predicted"/>
<organism evidence="3 4">
    <name type="scientific">Adineta ricciae</name>
    <name type="common">Rotifer</name>
    <dbReference type="NCBI Taxonomy" id="249248"/>
    <lineage>
        <taxon>Eukaryota</taxon>
        <taxon>Metazoa</taxon>
        <taxon>Spiralia</taxon>
        <taxon>Gnathifera</taxon>
        <taxon>Rotifera</taxon>
        <taxon>Eurotatoria</taxon>
        <taxon>Bdelloidea</taxon>
        <taxon>Adinetida</taxon>
        <taxon>Adinetidae</taxon>
        <taxon>Adineta</taxon>
    </lineage>
</organism>
<evidence type="ECO:0000256" key="1">
    <source>
        <dbReference type="SAM" id="Coils"/>
    </source>
</evidence>
<protein>
    <submittedName>
        <fullName evidence="3">Uncharacterized protein</fullName>
    </submittedName>
</protein>
<dbReference type="EMBL" id="CAJNOJ010000256">
    <property type="protein sequence ID" value="CAF1343467.1"/>
    <property type="molecule type" value="Genomic_DNA"/>
</dbReference>
<dbReference type="Proteomes" id="UP000663852">
    <property type="component" value="Unassembled WGS sequence"/>
</dbReference>
<evidence type="ECO:0000256" key="2">
    <source>
        <dbReference type="SAM" id="SignalP"/>
    </source>
</evidence>
<sequence length="299" mass="35364">MHSPAHNHLEKTFFSLLTHLSILCHCCDKTFCPDHLDEHYESINEQLKPLVEEINLLNDQIMNKTKMKLIGNCLDKLNQWRNESYKTINHFYEKKCQELEEYYMKHTENQQIEINEIEPKLNKLIHEQNTTEEDIKLLKSTIDILKQQIKELHQISYHINIRSFELNENCLSIEQIQTNEIDFTVLLSPFKTIDCSNYSRLICSNGENMLLMHKNSELHLFNKECTIIKKILWKNGYIHHVCWSSTLEKFILIIFNKGISLTDENFQSIEQINIDPEKKWQLCACSETCDSESLSSKNL</sequence>
<evidence type="ECO:0000313" key="4">
    <source>
        <dbReference type="Proteomes" id="UP000663852"/>
    </source>
</evidence>
<evidence type="ECO:0000313" key="3">
    <source>
        <dbReference type="EMBL" id="CAF1343467.1"/>
    </source>
</evidence>
<accession>A0A815GVD7</accession>
<keyword evidence="1" id="KW-0175">Coiled coil</keyword>
<name>A0A815GVD7_ADIRI</name>
<dbReference type="AlphaFoldDB" id="A0A815GVD7"/>
<feature type="signal peptide" evidence="2">
    <location>
        <begin position="1"/>
        <end position="29"/>
    </location>
</feature>
<gene>
    <name evidence="3" type="ORF">EDS130_LOCUS32870</name>
</gene>
<comment type="caution">
    <text evidence="3">The sequence shown here is derived from an EMBL/GenBank/DDBJ whole genome shotgun (WGS) entry which is preliminary data.</text>
</comment>
<feature type="chain" id="PRO_5032883549" evidence="2">
    <location>
        <begin position="30"/>
        <end position="299"/>
    </location>
</feature>
<reference evidence="3" key="1">
    <citation type="submission" date="2021-02" db="EMBL/GenBank/DDBJ databases">
        <authorList>
            <person name="Nowell W R."/>
        </authorList>
    </citation>
    <scope>NUCLEOTIDE SEQUENCE</scope>
</reference>
<feature type="coiled-coil region" evidence="1">
    <location>
        <begin position="128"/>
        <end position="155"/>
    </location>
</feature>